<evidence type="ECO:0000256" key="2">
    <source>
        <dbReference type="SAM" id="Phobius"/>
    </source>
</evidence>
<organism evidence="3 4">
    <name type="scientific">Phaeobacter gallaeciensis</name>
    <dbReference type="NCBI Taxonomy" id="60890"/>
    <lineage>
        <taxon>Bacteria</taxon>
        <taxon>Pseudomonadati</taxon>
        <taxon>Pseudomonadota</taxon>
        <taxon>Alphaproteobacteria</taxon>
        <taxon>Rhodobacterales</taxon>
        <taxon>Roseobacteraceae</taxon>
        <taxon>Phaeobacter</taxon>
    </lineage>
</organism>
<dbReference type="AlphaFoldDB" id="A0AAC9ZAK1"/>
<keyword evidence="2" id="KW-0472">Membrane</keyword>
<keyword evidence="2" id="KW-0812">Transmembrane</keyword>
<accession>A0AAC9ZAK1</accession>
<feature type="region of interest" description="Disordered" evidence="1">
    <location>
        <begin position="1"/>
        <end position="32"/>
    </location>
</feature>
<feature type="transmembrane region" description="Helical" evidence="2">
    <location>
        <begin position="64"/>
        <end position="82"/>
    </location>
</feature>
<keyword evidence="2" id="KW-1133">Transmembrane helix</keyword>
<feature type="compositionally biased region" description="Low complexity" evidence="1">
    <location>
        <begin position="9"/>
        <end position="21"/>
    </location>
</feature>
<reference evidence="3 4" key="1">
    <citation type="journal article" date="2017" name="Front. Microbiol.">
        <title>Phaeobacter piscinae sp. nov., a species of the Roseobacter group and potential aquaculture probiont.</title>
        <authorList>
            <person name="Sonnenschein E.C."/>
            <person name="Phippen C.B.W."/>
            <person name="Nielsen K.F."/>
            <person name="Mateiu R.V."/>
            <person name="Melchiorsen J."/>
            <person name="Gram L."/>
            <person name="Overmann J."/>
            <person name="Freese H.M."/>
        </authorList>
    </citation>
    <scope>NUCLEOTIDE SEQUENCE [LARGE SCALE GENOMIC DNA]</scope>
    <source>
        <strain evidence="3 4">P63</strain>
    </source>
</reference>
<dbReference type="RefSeq" id="WP_024098200.1">
    <property type="nucleotide sequence ID" value="NZ_CP010588.1"/>
</dbReference>
<proteinExistence type="predicted"/>
<feature type="transmembrane region" description="Helical" evidence="2">
    <location>
        <begin position="40"/>
        <end position="58"/>
    </location>
</feature>
<dbReference type="Proteomes" id="UP000217545">
    <property type="component" value="Chromosome"/>
</dbReference>
<sequence>MNDMTFDHAQQQTAPTVAAPATPSPVTPSDSRDQANATKALLAILLYVLLWGLAVAIWGLPALFLPAVAKTAIMFVILVSITRG</sequence>
<name>A0AAC9ZAK1_9RHOB</name>
<protein>
    <submittedName>
        <fullName evidence="3">Uncharacterized protein</fullName>
    </submittedName>
</protein>
<evidence type="ECO:0000313" key="3">
    <source>
        <dbReference type="EMBL" id="ATF06880.1"/>
    </source>
</evidence>
<evidence type="ECO:0000256" key="1">
    <source>
        <dbReference type="SAM" id="MobiDB-lite"/>
    </source>
</evidence>
<evidence type="ECO:0000313" key="4">
    <source>
        <dbReference type="Proteomes" id="UP000217545"/>
    </source>
</evidence>
<gene>
    <name evidence="3" type="ORF">PhaeoP63_02829</name>
</gene>
<dbReference type="EMBL" id="CP010784">
    <property type="protein sequence ID" value="ATF06880.1"/>
    <property type="molecule type" value="Genomic_DNA"/>
</dbReference>
<dbReference type="GeneID" id="31847207"/>